<organism evidence="2 3">
    <name type="scientific">Actinocatenispora rupis</name>
    <dbReference type="NCBI Taxonomy" id="519421"/>
    <lineage>
        <taxon>Bacteria</taxon>
        <taxon>Bacillati</taxon>
        <taxon>Actinomycetota</taxon>
        <taxon>Actinomycetes</taxon>
        <taxon>Micromonosporales</taxon>
        <taxon>Micromonosporaceae</taxon>
        <taxon>Actinocatenispora</taxon>
    </lineage>
</organism>
<feature type="compositionally biased region" description="Polar residues" evidence="1">
    <location>
        <begin position="37"/>
        <end position="49"/>
    </location>
</feature>
<evidence type="ECO:0000313" key="2">
    <source>
        <dbReference type="EMBL" id="GID15244.1"/>
    </source>
</evidence>
<evidence type="ECO:0000313" key="3">
    <source>
        <dbReference type="Proteomes" id="UP000612808"/>
    </source>
</evidence>
<evidence type="ECO:0000256" key="1">
    <source>
        <dbReference type="SAM" id="MobiDB-lite"/>
    </source>
</evidence>
<comment type="caution">
    <text evidence="2">The sequence shown here is derived from an EMBL/GenBank/DDBJ whole genome shotgun (WGS) entry which is preliminary data.</text>
</comment>
<reference evidence="2" key="1">
    <citation type="submission" date="2021-01" db="EMBL/GenBank/DDBJ databases">
        <title>Whole genome shotgun sequence of Actinocatenispora rupis NBRC 107355.</title>
        <authorList>
            <person name="Komaki H."/>
            <person name="Tamura T."/>
        </authorList>
    </citation>
    <scope>NUCLEOTIDE SEQUENCE</scope>
    <source>
        <strain evidence="2">NBRC 107355</strain>
    </source>
</reference>
<dbReference type="Proteomes" id="UP000612808">
    <property type="component" value="Unassembled WGS sequence"/>
</dbReference>
<proteinExistence type="predicted"/>
<dbReference type="AlphaFoldDB" id="A0A8J3NDE1"/>
<feature type="region of interest" description="Disordered" evidence="1">
    <location>
        <begin position="34"/>
        <end position="70"/>
    </location>
</feature>
<keyword evidence="3" id="KW-1185">Reference proteome</keyword>
<accession>A0A8J3NDE1</accession>
<protein>
    <submittedName>
        <fullName evidence="2">Uncharacterized protein</fullName>
    </submittedName>
</protein>
<sequence>MAAGIGTTGRTELLVVCAIAAAGVAMAAAVSLAPWHPSQSARHPETSTVIELHSPRQPTPADQRRHPDRR</sequence>
<dbReference type="RefSeq" id="WP_203663460.1">
    <property type="nucleotide sequence ID" value="NZ_BAAAZM010000005.1"/>
</dbReference>
<gene>
    <name evidence="2" type="ORF">Aru02nite_61330</name>
</gene>
<dbReference type="EMBL" id="BOMB01000040">
    <property type="protein sequence ID" value="GID15244.1"/>
    <property type="molecule type" value="Genomic_DNA"/>
</dbReference>
<name>A0A8J3NDE1_9ACTN</name>